<dbReference type="GO" id="GO:0032153">
    <property type="term" value="C:cell division site"/>
    <property type="evidence" value="ECO:0007669"/>
    <property type="project" value="TreeGrafter"/>
</dbReference>
<evidence type="ECO:0000313" key="4">
    <source>
        <dbReference type="EMBL" id="ABB44554.1"/>
    </source>
</evidence>
<dbReference type="PANTHER" id="PTHR38687:SF1">
    <property type="entry name" value="CELL DIVISION PROTEIN DEDD"/>
    <property type="match status" value="1"/>
</dbReference>
<dbReference type="Pfam" id="PF05036">
    <property type="entry name" value="SPOR"/>
    <property type="match status" value="1"/>
</dbReference>
<keyword evidence="2" id="KW-0472">Membrane</keyword>
<keyword evidence="2" id="KW-1133">Transmembrane helix</keyword>
<dbReference type="GO" id="GO:0042834">
    <property type="term" value="F:peptidoglycan binding"/>
    <property type="evidence" value="ECO:0007669"/>
    <property type="project" value="InterPro"/>
</dbReference>
<dbReference type="eggNOG" id="COG3087">
    <property type="taxonomic scope" value="Bacteria"/>
</dbReference>
<dbReference type="HOGENOM" id="CLU_1219191_0_0_7"/>
<dbReference type="KEGG" id="tdn:Suden_1276"/>
<gene>
    <name evidence="4" type="ordered locus">Suden_1276</name>
</gene>
<dbReference type="SUPFAM" id="SSF110997">
    <property type="entry name" value="Sporulation related repeat"/>
    <property type="match status" value="1"/>
</dbReference>
<feature type="region of interest" description="Disordered" evidence="1">
    <location>
        <begin position="98"/>
        <end position="146"/>
    </location>
</feature>
<dbReference type="InterPro" id="IPR007730">
    <property type="entry name" value="SPOR-like_dom"/>
</dbReference>
<organism evidence="4 5">
    <name type="scientific">Sulfurimonas denitrificans (strain ATCC 33889 / DSM 1251)</name>
    <name type="common">Thiomicrospira denitrificans (strain ATCC 33889 / DSM 1251)</name>
    <dbReference type="NCBI Taxonomy" id="326298"/>
    <lineage>
        <taxon>Bacteria</taxon>
        <taxon>Pseudomonadati</taxon>
        <taxon>Campylobacterota</taxon>
        <taxon>Epsilonproteobacteria</taxon>
        <taxon>Campylobacterales</taxon>
        <taxon>Sulfurimonadaceae</taxon>
        <taxon>Sulfurimonas</taxon>
    </lineage>
</organism>
<dbReference type="GO" id="GO:0032506">
    <property type="term" value="P:cytokinetic process"/>
    <property type="evidence" value="ECO:0007669"/>
    <property type="project" value="TreeGrafter"/>
</dbReference>
<dbReference type="InterPro" id="IPR036680">
    <property type="entry name" value="SPOR-like_sf"/>
</dbReference>
<feature type="transmembrane region" description="Helical" evidence="2">
    <location>
        <begin position="24"/>
        <end position="45"/>
    </location>
</feature>
<protein>
    <recommendedName>
        <fullName evidence="3">SPOR domain-containing protein</fullName>
    </recommendedName>
</protein>
<sequence>MEEKNELNDIILNKNSSSAGNKRVILAVATLGIVLIVVVMLMNSITSSSTDNLPQAILPPEPQREIKSVADEPLFEDVTVVQEAGKENISLDEIAQKLKEESTKETPKLQSKAEETKQEDVVESKKTESKKLEPKKTVTKEPKPKPQIAASGGLYIQVGSFSRYEPNKKFLDSITKLGYEYKFHKVTNNATPLNKVLVGPFATESEARKALKELRSSVESGAFLTKI</sequence>
<proteinExistence type="predicted"/>
<dbReference type="PROSITE" id="PS51724">
    <property type="entry name" value="SPOR"/>
    <property type="match status" value="1"/>
</dbReference>
<dbReference type="OrthoDB" id="5372972at2"/>
<dbReference type="STRING" id="326298.Suden_1276"/>
<feature type="compositionally biased region" description="Basic and acidic residues" evidence="1">
    <location>
        <begin position="98"/>
        <end position="144"/>
    </location>
</feature>
<dbReference type="Gene3D" id="3.30.70.1070">
    <property type="entry name" value="Sporulation related repeat"/>
    <property type="match status" value="1"/>
</dbReference>
<evidence type="ECO:0000313" key="5">
    <source>
        <dbReference type="Proteomes" id="UP000002714"/>
    </source>
</evidence>
<dbReference type="PANTHER" id="PTHR38687">
    <property type="entry name" value="CELL DIVISION PROTEIN DEDD-RELATED"/>
    <property type="match status" value="1"/>
</dbReference>
<feature type="domain" description="SPOR" evidence="3">
    <location>
        <begin position="148"/>
        <end position="227"/>
    </location>
</feature>
<keyword evidence="2" id="KW-0812">Transmembrane</keyword>
<dbReference type="AlphaFoldDB" id="Q30R27"/>
<evidence type="ECO:0000259" key="3">
    <source>
        <dbReference type="PROSITE" id="PS51724"/>
    </source>
</evidence>
<reference evidence="4 5" key="1">
    <citation type="journal article" date="2008" name="Appl. Environ. Microbiol.">
        <title>Genome of the epsilonproteobacterial chemolithoautotroph Sulfurimonas denitrificans.</title>
        <authorList>
            <person name="Sievert S.M."/>
            <person name="Scott K.M."/>
            <person name="Klotz M.G."/>
            <person name="Chain P.S.G."/>
            <person name="Hauser L.J."/>
            <person name="Hemp J."/>
            <person name="Huegler M."/>
            <person name="Land M."/>
            <person name="Lapidus A."/>
            <person name="Larimer F.W."/>
            <person name="Lucas S."/>
            <person name="Malfatti S.A."/>
            <person name="Meyer F."/>
            <person name="Paulsen I.T."/>
            <person name="Ren Q."/>
            <person name="Simon J."/>
            <person name="Bailey K."/>
            <person name="Diaz E."/>
            <person name="Fitzpatrick K.A."/>
            <person name="Glover B."/>
            <person name="Gwatney N."/>
            <person name="Korajkic A."/>
            <person name="Long A."/>
            <person name="Mobberley J.M."/>
            <person name="Pantry S.N."/>
            <person name="Pazder G."/>
            <person name="Peterson S."/>
            <person name="Quintanilla J.D."/>
            <person name="Sprinkle R."/>
            <person name="Stephens J."/>
            <person name="Thomas P."/>
            <person name="Vaughn R."/>
            <person name="Weber M.J."/>
            <person name="Wooten L.L."/>
        </authorList>
    </citation>
    <scope>NUCLEOTIDE SEQUENCE [LARGE SCALE GENOMIC DNA]</scope>
    <source>
        <strain evidence="5">ATCC 33889 / DSM 1251</strain>
    </source>
</reference>
<dbReference type="InterPro" id="IPR052521">
    <property type="entry name" value="Cell_div_SPOR-domain"/>
</dbReference>
<dbReference type="Proteomes" id="UP000002714">
    <property type="component" value="Chromosome"/>
</dbReference>
<dbReference type="GO" id="GO:0030428">
    <property type="term" value="C:cell septum"/>
    <property type="evidence" value="ECO:0007669"/>
    <property type="project" value="TreeGrafter"/>
</dbReference>
<dbReference type="EMBL" id="CP000153">
    <property type="protein sequence ID" value="ABB44554.1"/>
    <property type="molecule type" value="Genomic_DNA"/>
</dbReference>
<accession>Q30R27</accession>
<evidence type="ECO:0000256" key="2">
    <source>
        <dbReference type="SAM" id="Phobius"/>
    </source>
</evidence>
<keyword evidence="5" id="KW-1185">Reference proteome</keyword>
<name>Q30R27_SULDN</name>
<evidence type="ECO:0000256" key="1">
    <source>
        <dbReference type="SAM" id="MobiDB-lite"/>
    </source>
</evidence>
<dbReference type="RefSeq" id="WP_011372906.1">
    <property type="nucleotide sequence ID" value="NC_007575.1"/>
</dbReference>